<organism evidence="3">
    <name type="scientific">Onchocerca flexuosa</name>
    <dbReference type="NCBI Taxonomy" id="387005"/>
    <lineage>
        <taxon>Eukaryota</taxon>
        <taxon>Metazoa</taxon>
        <taxon>Ecdysozoa</taxon>
        <taxon>Nematoda</taxon>
        <taxon>Chromadorea</taxon>
        <taxon>Rhabditida</taxon>
        <taxon>Spirurina</taxon>
        <taxon>Spiruromorpha</taxon>
        <taxon>Filarioidea</taxon>
        <taxon>Onchocercidae</taxon>
        <taxon>Onchocerca</taxon>
    </lineage>
</organism>
<dbReference type="AlphaFoldDB" id="A0A183H6N8"/>
<dbReference type="Proteomes" id="UP000267606">
    <property type="component" value="Unassembled WGS sequence"/>
</dbReference>
<sequence>MSFRKIQHNLQKNVSVSDDFSDDSKLSTCEYDSVQSAYKSKDNKGEYEIKSNKIKTTISITDHLGDQLIQVHKLFFKLKLQLEIDIEEMKKACTPDKYINQVPEFITGTEKQLPLWRRQMLAQKIAKEDIQKKEEELRVKFFNFYEKNHNAVAWKILIVW</sequence>
<keyword evidence="2" id="KW-1185">Reference proteome</keyword>
<reference evidence="3" key="1">
    <citation type="submission" date="2016-06" db="UniProtKB">
        <authorList>
            <consortium name="WormBaseParasite"/>
        </authorList>
    </citation>
    <scope>IDENTIFICATION</scope>
</reference>
<dbReference type="WBParaSite" id="OFLC_0000314901-mRNA-1">
    <property type="protein sequence ID" value="OFLC_0000314901-mRNA-1"/>
    <property type="gene ID" value="OFLC_0000314901"/>
</dbReference>
<reference evidence="1 2" key="2">
    <citation type="submission" date="2018-11" db="EMBL/GenBank/DDBJ databases">
        <authorList>
            <consortium name="Pathogen Informatics"/>
        </authorList>
    </citation>
    <scope>NUCLEOTIDE SEQUENCE [LARGE SCALE GENOMIC DNA]</scope>
</reference>
<dbReference type="EMBL" id="UZAJ01002019">
    <property type="protein sequence ID" value="VDO35467.1"/>
    <property type="molecule type" value="Genomic_DNA"/>
</dbReference>
<proteinExistence type="predicted"/>
<protein>
    <submittedName>
        <fullName evidence="3">VPS13 domain-containing protein</fullName>
    </submittedName>
</protein>
<evidence type="ECO:0000313" key="1">
    <source>
        <dbReference type="EMBL" id="VDO35467.1"/>
    </source>
</evidence>
<accession>A0A183H6N8</accession>
<name>A0A183H6N8_9BILA</name>
<evidence type="ECO:0000313" key="2">
    <source>
        <dbReference type="Proteomes" id="UP000267606"/>
    </source>
</evidence>
<gene>
    <name evidence="1" type="ORF">OFLC_LOCUS3150</name>
</gene>
<evidence type="ECO:0000313" key="3">
    <source>
        <dbReference type="WBParaSite" id="OFLC_0000314901-mRNA-1"/>
    </source>
</evidence>